<evidence type="ECO:0000256" key="2">
    <source>
        <dbReference type="ARBA" id="ARBA00023157"/>
    </source>
</evidence>
<dbReference type="Gene3D" id="2.40.10.10">
    <property type="entry name" value="Trypsin-like serine proteases"/>
    <property type="match status" value="1"/>
</dbReference>
<name>A0A3S9PRX5_STRLT</name>
<comment type="similarity">
    <text evidence="1">Belongs to the peptidase S1 family.</text>
</comment>
<proteinExistence type="inferred from homology"/>
<dbReference type="Pfam" id="PF00089">
    <property type="entry name" value="Trypsin"/>
    <property type="match status" value="1"/>
</dbReference>
<dbReference type="EMBL" id="CP034587">
    <property type="protein sequence ID" value="AZQ75063.1"/>
    <property type="molecule type" value="Genomic_DNA"/>
</dbReference>
<dbReference type="PROSITE" id="PS50240">
    <property type="entry name" value="TRYPSIN_DOM"/>
    <property type="match status" value="1"/>
</dbReference>
<dbReference type="Proteomes" id="UP000267900">
    <property type="component" value="Chromosome"/>
</dbReference>
<dbReference type="SUPFAM" id="SSF50494">
    <property type="entry name" value="Trypsin-like serine proteases"/>
    <property type="match status" value="1"/>
</dbReference>
<dbReference type="CDD" id="cd00190">
    <property type="entry name" value="Tryp_SPc"/>
    <property type="match status" value="1"/>
</dbReference>
<keyword evidence="5" id="KW-1185">Reference proteome</keyword>
<dbReference type="OrthoDB" id="3657335at2"/>
<keyword evidence="4" id="KW-0645">Protease</keyword>
<dbReference type="SMART" id="SM00020">
    <property type="entry name" value="Tryp_SPc"/>
    <property type="match status" value="1"/>
</dbReference>
<dbReference type="PRINTS" id="PR00722">
    <property type="entry name" value="CHYMOTRYPSIN"/>
</dbReference>
<dbReference type="InterPro" id="IPR043504">
    <property type="entry name" value="Peptidase_S1_PA_chymotrypsin"/>
</dbReference>
<dbReference type="GO" id="GO:0006508">
    <property type="term" value="P:proteolysis"/>
    <property type="evidence" value="ECO:0007669"/>
    <property type="project" value="UniProtKB-KW"/>
</dbReference>
<evidence type="ECO:0000259" key="3">
    <source>
        <dbReference type="PROSITE" id="PS50240"/>
    </source>
</evidence>
<dbReference type="PANTHER" id="PTHR24276:SF98">
    <property type="entry name" value="FI18310P1-RELATED"/>
    <property type="match status" value="1"/>
</dbReference>
<evidence type="ECO:0000313" key="5">
    <source>
        <dbReference type="Proteomes" id="UP000267900"/>
    </source>
</evidence>
<dbReference type="InterPro" id="IPR001314">
    <property type="entry name" value="Peptidase_S1A"/>
</dbReference>
<reference evidence="4 5" key="1">
    <citation type="submission" date="2018-12" db="EMBL/GenBank/DDBJ databases">
        <title>The whole draft genome of Streptomyce luteoverticillatus CGMCC 15060.</title>
        <authorList>
            <person name="Feng Z."/>
            <person name="Chen G."/>
            <person name="Zhang J."/>
            <person name="Zhu H."/>
            <person name="Yu X."/>
            <person name="Zhang W."/>
            <person name="Zhang X."/>
        </authorList>
    </citation>
    <scope>NUCLEOTIDE SEQUENCE [LARGE SCALE GENOMIC DNA]</scope>
    <source>
        <strain evidence="4 5">CGMCC 15060</strain>
    </source>
</reference>
<keyword evidence="2" id="KW-1015">Disulfide bond</keyword>
<evidence type="ECO:0000256" key="1">
    <source>
        <dbReference type="ARBA" id="ARBA00007664"/>
    </source>
</evidence>
<dbReference type="InterPro" id="IPR018114">
    <property type="entry name" value="TRYPSIN_HIS"/>
</dbReference>
<accession>A0A3S9PRX5</accession>
<gene>
    <name evidence="4" type="ORF">EKH77_31395</name>
</gene>
<feature type="domain" description="Peptidase S1" evidence="3">
    <location>
        <begin position="57"/>
        <end position="293"/>
    </location>
</feature>
<evidence type="ECO:0000313" key="4">
    <source>
        <dbReference type="EMBL" id="AZQ75063.1"/>
    </source>
</evidence>
<dbReference type="InterPro" id="IPR001254">
    <property type="entry name" value="Trypsin_dom"/>
</dbReference>
<dbReference type="GO" id="GO:0004252">
    <property type="term" value="F:serine-type endopeptidase activity"/>
    <property type="evidence" value="ECO:0007669"/>
    <property type="project" value="InterPro"/>
</dbReference>
<dbReference type="PROSITE" id="PS00134">
    <property type="entry name" value="TRYPSIN_HIS"/>
    <property type="match status" value="1"/>
</dbReference>
<keyword evidence="4" id="KW-0378">Hydrolase</keyword>
<dbReference type="AlphaFoldDB" id="A0A3S9PRX5"/>
<dbReference type="PANTHER" id="PTHR24276">
    <property type="entry name" value="POLYSERASE-RELATED"/>
    <property type="match status" value="1"/>
</dbReference>
<sequence>MDQLLLIAEAEHVAHARPIGEPVFSLKSPRRTAARTAVVALAGTACAAMMAGSADAIVNGKDSTQRYPSMVSIPVTGVDDPTFKGVCGGSLIDSKWVLTAAHCVDPTLVTLDGAVRIGSEWRKSGGTVRTAAKTVSHPGYRNGEGAGPNLNDVALIRLNRPVAEKPIRVADRPGQPGTPTRLLGFGTIDDTPDPTKWVFPDRLQELDTRRGAVSECAPGFADSTRLCTISQVPKAMACNGDSGSPQLQQDRKRRWELIGVTSGPGAPGVRCGESPGLYTSAPAYVGWIHEVIGRND</sequence>
<organism evidence="4 5">
    <name type="scientific">Streptomyces luteoverticillatus</name>
    <name type="common">Streptoverticillium luteoverticillatus</name>
    <dbReference type="NCBI Taxonomy" id="66425"/>
    <lineage>
        <taxon>Bacteria</taxon>
        <taxon>Bacillati</taxon>
        <taxon>Actinomycetota</taxon>
        <taxon>Actinomycetes</taxon>
        <taxon>Kitasatosporales</taxon>
        <taxon>Streptomycetaceae</taxon>
        <taxon>Streptomyces</taxon>
    </lineage>
</organism>
<dbReference type="InterPro" id="IPR009003">
    <property type="entry name" value="Peptidase_S1_PA"/>
</dbReference>
<protein>
    <submittedName>
        <fullName evidence="4">Serine protease</fullName>
    </submittedName>
</protein>
<dbReference type="InterPro" id="IPR050430">
    <property type="entry name" value="Peptidase_S1"/>
</dbReference>